<sequence>MVTNIESTQSLKGSSLGFMEAVGQSLANISPTLTPALNMGAVVALAGQGTWLVYVAATIALIIVGLNMSTLASRFSAAGSFFIFISRSLGPMMGGLTGWALILAYIGTAMALLAGLAIFVNNTLAPFGVSIPPIISYIIFGFLAWYLAYRDIKLSSRISLIIEAISVAVITVLVFTVVGKDYSPSVVYTQAGISGASVKGMFGGVVLAIFSFVGFESSVTLGKETRDPTKNIPRAVMGSMLFAGAFFTIMAFAMITAYKGNATAFGNDSAPLETLLGYLNLTALSAPVYAIASLSLFACVLASINAGSRLLFSMGRYQFVHRSMGLVHTTHQTPHIAVTISSILAVIGPIALIGQGSMNTYDITGTVATFGFIFVYLLISISAPIYLAKKRLGSVTSVFFGITGAGLMVAAFFGSVYPVPAYPFNLLPYIFIAYLLFGVAILVRLKLFSPTILDRVELDLEGSEGAIIGRK</sequence>
<feature type="transmembrane region" description="Helical" evidence="5">
    <location>
        <begin position="333"/>
        <end position="354"/>
    </location>
</feature>
<name>A0A1B9BYZ2_9PROT</name>
<evidence type="ECO:0000256" key="5">
    <source>
        <dbReference type="SAM" id="Phobius"/>
    </source>
</evidence>
<evidence type="ECO:0000256" key="2">
    <source>
        <dbReference type="ARBA" id="ARBA00022692"/>
    </source>
</evidence>
<dbReference type="PANTHER" id="PTHR42770">
    <property type="entry name" value="AMINO ACID TRANSPORTER-RELATED"/>
    <property type="match status" value="1"/>
</dbReference>
<dbReference type="InterPro" id="IPR050367">
    <property type="entry name" value="APC_superfamily"/>
</dbReference>
<dbReference type="Gene3D" id="1.20.1740.10">
    <property type="entry name" value="Amino acid/polyamine transporter I"/>
    <property type="match status" value="1"/>
</dbReference>
<dbReference type="GO" id="GO:0016020">
    <property type="term" value="C:membrane"/>
    <property type="evidence" value="ECO:0007669"/>
    <property type="project" value="UniProtKB-SubCell"/>
</dbReference>
<dbReference type="GO" id="GO:0055085">
    <property type="term" value="P:transmembrane transport"/>
    <property type="evidence" value="ECO:0007669"/>
    <property type="project" value="InterPro"/>
</dbReference>
<organism evidence="7 8">
    <name type="scientific">Acidithiobacillus ferrivorans</name>
    <dbReference type="NCBI Taxonomy" id="160808"/>
    <lineage>
        <taxon>Bacteria</taxon>
        <taxon>Pseudomonadati</taxon>
        <taxon>Pseudomonadota</taxon>
        <taxon>Acidithiobacillia</taxon>
        <taxon>Acidithiobacillales</taxon>
        <taxon>Acidithiobacillaceae</taxon>
        <taxon>Acidithiobacillus</taxon>
    </lineage>
</organism>
<feature type="transmembrane region" description="Helical" evidence="5">
    <location>
        <begin position="426"/>
        <end position="445"/>
    </location>
</feature>
<feature type="transmembrane region" description="Helical" evidence="5">
    <location>
        <begin position="191"/>
        <end position="215"/>
    </location>
</feature>
<dbReference type="RefSeq" id="WP_065413216.1">
    <property type="nucleotide sequence ID" value="NZ_MASQ01000083.1"/>
</dbReference>
<evidence type="ECO:0000259" key="6">
    <source>
        <dbReference type="Pfam" id="PF00324"/>
    </source>
</evidence>
<proteinExistence type="predicted"/>
<comment type="caution">
    <text evidence="7">The sequence shown here is derived from an EMBL/GenBank/DDBJ whole genome shotgun (WGS) entry which is preliminary data.</text>
</comment>
<feature type="transmembrane region" description="Helical" evidence="5">
    <location>
        <begin position="366"/>
        <end position="387"/>
    </location>
</feature>
<dbReference type="AlphaFoldDB" id="A0A1B9BYZ2"/>
<evidence type="ECO:0000256" key="1">
    <source>
        <dbReference type="ARBA" id="ARBA00004141"/>
    </source>
</evidence>
<dbReference type="PANTHER" id="PTHR42770:SF11">
    <property type="entry name" value="INNER MEMBRANE TRANSPORT PROTEIN YBAT"/>
    <property type="match status" value="1"/>
</dbReference>
<keyword evidence="3 5" id="KW-1133">Transmembrane helix</keyword>
<dbReference type="InterPro" id="IPR004841">
    <property type="entry name" value="AA-permease/SLC12A_dom"/>
</dbReference>
<reference evidence="7 8" key="1">
    <citation type="submission" date="2016-07" db="EMBL/GenBank/DDBJ databases">
        <title>Draft genome of a psychrotolerant acidophile Acidithiobacillus ferrivorans strain YL15.</title>
        <authorList>
            <person name="Peng T."/>
            <person name="Ma L."/>
            <person name="Nan M."/>
            <person name="An N."/>
            <person name="Wang M."/>
            <person name="Qiu G."/>
            <person name="Zeng W."/>
        </authorList>
    </citation>
    <scope>NUCLEOTIDE SEQUENCE [LARGE SCALE GENOMIC DNA]</scope>
    <source>
        <strain evidence="7 8">YL15</strain>
    </source>
</reference>
<feature type="transmembrane region" description="Helical" evidence="5">
    <location>
        <begin position="399"/>
        <end position="420"/>
    </location>
</feature>
<feature type="transmembrane region" description="Helical" evidence="5">
    <location>
        <begin position="125"/>
        <end position="148"/>
    </location>
</feature>
<accession>A0A1B9BYZ2</accession>
<gene>
    <name evidence="7" type="ORF">BBC27_10405</name>
</gene>
<feature type="domain" description="Amino acid permease/ SLC12A" evidence="6">
    <location>
        <begin position="36"/>
        <end position="389"/>
    </location>
</feature>
<feature type="transmembrane region" description="Helical" evidence="5">
    <location>
        <begin position="51"/>
        <end position="84"/>
    </location>
</feature>
<protein>
    <submittedName>
        <fullName evidence="7">Amino acid permease</fullName>
    </submittedName>
</protein>
<comment type="subcellular location">
    <subcellularLocation>
        <location evidence="1">Membrane</location>
        <topology evidence="1">Multi-pass membrane protein</topology>
    </subcellularLocation>
</comment>
<feature type="transmembrane region" description="Helical" evidence="5">
    <location>
        <begin position="96"/>
        <end position="119"/>
    </location>
</feature>
<feature type="transmembrane region" description="Helical" evidence="5">
    <location>
        <begin position="160"/>
        <end position="179"/>
    </location>
</feature>
<dbReference type="EMBL" id="MASQ01000083">
    <property type="protein sequence ID" value="OCB02939.1"/>
    <property type="molecule type" value="Genomic_DNA"/>
</dbReference>
<evidence type="ECO:0000313" key="8">
    <source>
        <dbReference type="Proteomes" id="UP000093129"/>
    </source>
</evidence>
<feature type="transmembrane region" description="Helical" evidence="5">
    <location>
        <begin position="236"/>
        <end position="258"/>
    </location>
</feature>
<dbReference type="PIRSF" id="PIRSF006060">
    <property type="entry name" value="AA_transporter"/>
    <property type="match status" value="1"/>
</dbReference>
<keyword evidence="4 5" id="KW-0472">Membrane</keyword>
<keyword evidence="2 5" id="KW-0812">Transmembrane</keyword>
<feature type="transmembrane region" description="Helical" evidence="5">
    <location>
        <begin position="288"/>
        <end position="312"/>
    </location>
</feature>
<evidence type="ECO:0000256" key="4">
    <source>
        <dbReference type="ARBA" id="ARBA00023136"/>
    </source>
</evidence>
<evidence type="ECO:0000256" key="3">
    <source>
        <dbReference type="ARBA" id="ARBA00022989"/>
    </source>
</evidence>
<evidence type="ECO:0000313" key="7">
    <source>
        <dbReference type="EMBL" id="OCB02939.1"/>
    </source>
</evidence>
<dbReference type="Pfam" id="PF00324">
    <property type="entry name" value="AA_permease"/>
    <property type="match status" value="1"/>
</dbReference>
<dbReference type="Proteomes" id="UP000093129">
    <property type="component" value="Unassembled WGS sequence"/>
</dbReference>